<dbReference type="AlphaFoldDB" id="A0A5E4EFD9"/>
<dbReference type="EMBL" id="CABIKO010000009">
    <property type="protein sequence ID" value="VVA14176.1"/>
    <property type="molecule type" value="Genomic_DNA"/>
</dbReference>
<dbReference type="EMBL" id="JAJFAZ020000008">
    <property type="protein sequence ID" value="KAI5316155.1"/>
    <property type="molecule type" value="Genomic_DNA"/>
</dbReference>
<accession>A0A5E4EFD9</accession>
<protein>
    <submittedName>
        <fullName evidence="2">Uncharacterized protein</fullName>
    </submittedName>
</protein>
<name>A0A5E4EFD9_PRUDU</name>
<keyword evidence="4" id="KW-1185">Reference proteome</keyword>
<reference evidence="1 4" key="3">
    <citation type="journal article" date="2022" name="G3 (Bethesda)">
        <title>Whole-genome sequence and methylome profiling of the almond [Prunus dulcis (Mill.) D.A. Webb] cultivar 'Nonpareil'.</title>
        <authorList>
            <person name="D'Amico-Willman K.M."/>
            <person name="Ouma W.Z."/>
            <person name="Meulia T."/>
            <person name="Sideli G.M."/>
            <person name="Gradziel T.M."/>
            <person name="Fresnedo-Ramirez J."/>
        </authorList>
    </citation>
    <scope>NUCLEOTIDE SEQUENCE [LARGE SCALE GENOMIC DNA]</scope>
    <source>
        <strain evidence="1">Clone GOH B32 T37-40</strain>
    </source>
</reference>
<dbReference type="InParanoid" id="A0A5E4EFD9"/>
<organism evidence="2 3">
    <name type="scientific">Prunus dulcis</name>
    <name type="common">Almond</name>
    <name type="synonym">Amygdalus dulcis</name>
    <dbReference type="NCBI Taxonomy" id="3755"/>
    <lineage>
        <taxon>Eukaryota</taxon>
        <taxon>Viridiplantae</taxon>
        <taxon>Streptophyta</taxon>
        <taxon>Embryophyta</taxon>
        <taxon>Tracheophyta</taxon>
        <taxon>Spermatophyta</taxon>
        <taxon>Magnoliopsida</taxon>
        <taxon>eudicotyledons</taxon>
        <taxon>Gunneridae</taxon>
        <taxon>Pentapetalae</taxon>
        <taxon>rosids</taxon>
        <taxon>fabids</taxon>
        <taxon>Rosales</taxon>
        <taxon>Rosaceae</taxon>
        <taxon>Amygdaloideae</taxon>
        <taxon>Amygdaleae</taxon>
        <taxon>Prunus</taxon>
    </lineage>
</organism>
<evidence type="ECO:0000313" key="2">
    <source>
        <dbReference type="EMBL" id="VVA14176.1"/>
    </source>
</evidence>
<dbReference type="Proteomes" id="UP000327085">
    <property type="component" value="Chromosome 8"/>
</dbReference>
<dbReference type="Proteomes" id="UP001054821">
    <property type="component" value="Chromosome 8"/>
</dbReference>
<evidence type="ECO:0000313" key="1">
    <source>
        <dbReference type="EMBL" id="KAI5316155.1"/>
    </source>
</evidence>
<proteinExistence type="predicted"/>
<evidence type="ECO:0000313" key="4">
    <source>
        <dbReference type="Proteomes" id="UP001054821"/>
    </source>
</evidence>
<gene>
    <name evidence="2" type="ORF">ALMOND_2B017648</name>
    <name evidence="1" type="ORF">L3X38_045331</name>
</gene>
<reference evidence="2" key="1">
    <citation type="submission" date="2019-07" db="EMBL/GenBank/DDBJ databases">
        <authorList>
            <person name="Alioto T."/>
            <person name="Alioto T."/>
            <person name="Gomez Garrido J."/>
        </authorList>
    </citation>
    <scope>NUCLEOTIDE SEQUENCE</scope>
</reference>
<evidence type="ECO:0000313" key="3">
    <source>
        <dbReference type="Proteomes" id="UP000327085"/>
    </source>
</evidence>
<dbReference type="Gramene" id="VVA14176">
    <property type="protein sequence ID" value="VVA14176"/>
    <property type="gene ID" value="Prudul26B017648"/>
</dbReference>
<sequence length="111" mass="12396">MEFSNLKLHHGLARVTIIVRTGYADQVVTADSSACGYKIVRALQVFQATAESSVVSCCLEDMGFVVYGCYFTMCIVEISETQSSFCWSPMHWYLNSNWVCAMLELDLTSDA</sequence>
<reference evidence="3" key="2">
    <citation type="journal article" date="2020" name="Plant J.">
        <title>Transposons played a major role in the diversification between the closely related almond and peach genomes: results from the almond genome sequence.</title>
        <authorList>
            <person name="Alioto T."/>
            <person name="Alexiou K.G."/>
            <person name="Bardil A."/>
            <person name="Barteri F."/>
            <person name="Castanera R."/>
            <person name="Cruz F."/>
            <person name="Dhingra A."/>
            <person name="Duval H."/>
            <person name="Fernandez I Marti A."/>
            <person name="Frias L."/>
            <person name="Galan B."/>
            <person name="Garcia J.L."/>
            <person name="Howad W."/>
            <person name="Gomez-Garrido J."/>
            <person name="Gut M."/>
            <person name="Julca I."/>
            <person name="Morata J."/>
            <person name="Puigdomenech P."/>
            <person name="Ribeca P."/>
            <person name="Rubio Cabetas M.J."/>
            <person name="Vlasova A."/>
            <person name="Wirthensohn M."/>
            <person name="Garcia-Mas J."/>
            <person name="Gabaldon T."/>
            <person name="Casacuberta J.M."/>
            <person name="Arus P."/>
        </authorList>
    </citation>
    <scope>NUCLEOTIDE SEQUENCE [LARGE SCALE GENOMIC DNA]</scope>
    <source>
        <strain evidence="3">cv. Texas</strain>
    </source>
</reference>